<name>A0A455S159_SALET</name>
<protein>
    <submittedName>
        <fullName evidence="2">Uncharacterized protein</fullName>
    </submittedName>
</protein>
<reference evidence="2" key="2">
    <citation type="submission" date="2018-12" db="EMBL/GenBank/DDBJ databases">
        <title>complete genome sequence of Salmonella enterica subsp. enterica serovar Typhimurium str. L-3841.</title>
        <authorList>
            <person name="Sekizuka T."/>
            <person name="Arai N."/>
            <person name="Kuroda M."/>
            <person name="Akiba M."/>
        </authorList>
    </citation>
    <scope>NUCLEOTIDE SEQUENCE</scope>
    <source>
        <strain evidence="2">L-3841</strain>
    </source>
</reference>
<organism evidence="2">
    <name type="scientific">Salmonella enterica subsp. enterica serovar 4,[5],12:i:-</name>
    <dbReference type="NCBI Taxonomy" id="440524"/>
    <lineage>
        <taxon>Bacteria</taxon>
        <taxon>Pseudomonadati</taxon>
        <taxon>Pseudomonadota</taxon>
        <taxon>Gammaproteobacteria</taxon>
        <taxon>Enterobacterales</taxon>
        <taxon>Enterobacteriaceae</taxon>
        <taxon>Salmonella</taxon>
    </lineage>
</organism>
<evidence type="ECO:0000313" key="1">
    <source>
        <dbReference type="EMBL" id="BBH76994.1"/>
    </source>
</evidence>
<gene>
    <name evidence="1" type="ORF">STL3838_17160</name>
    <name evidence="2" type="ORF">STL3841_15990</name>
</gene>
<evidence type="ECO:0000313" key="2">
    <source>
        <dbReference type="EMBL" id="BBH81567.1"/>
    </source>
</evidence>
<dbReference type="EMBL" id="AP019374">
    <property type="protein sequence ID" value="BBH76994.1"/>
    <property type="molecule type" value="Genomic_DNA"/>
</dbReference>
<reference evidence="1" key="1">
    <citation type="submission" date="2018-12" db="EMBL/GenBank/DDBJ databases">
        <title>complete genome sequence of Salmonella enterica subsp. enterica serovar Typhimurium str. L-3838.</title>
        <authorList>
            <person name="Sekizuka T."/>
            <person name="Arai N."/>
            <person name="Kuroda M."/>
            <person name="Akiba M."/>
        </authorList>
    </citation>
    <scope>NUCLEOTIDE SEQUENCE</scope>
    <source>
        <strain evidence="1">L-3838</strain>
    </source>
</reference>
<dbReference type="AlphaFoldDB" id="A0A455S159"/>
<proteinExistence type="predicted"/>
<accession>A0A455S159</accession>
<dbReference type="EMBL" id="AP019375">
    <property type="protein sequence ID" value="BBH81567.1"/>
    <property type="molecule type" value="Genomic_DNA"/>
</dbReference>
<sequence>MSYAVFDKRAGAYVISRNSLQKLRLKLPPFTIK</sequence>